<dbReference type="InterPro" id="IPR002048">
    <property type="entry name" value="EF_hand_dom"/>
</dbReference>
<comment type="cofactor">
    <cofactor evidence="1">
        <name>Mn(2+)</name>
        <dbReference type="ChEBI" id="CHEBI:29035"/>
    </cofactor>
</comment>
<evidence type="ECO:0000256" key="1">
    <source>
        <dbReference type="ARBA" id="ARBA00001936"/>
    </source>
</evidence>
<feature type="compositionally biased region" description="Pro residues" evidence="9">
    <location>
        <begin position="1620"/>
        <end position="1629"/>
    </location>
</feature>
<organism evidence="11">
    <name type="scientific">Cladocopium goreaui</name>
    <dbReference type="NCBI Taxonomy" id="2562237"/>
    <lineage>
        <taxon>Eukaryota</taxon>
        <taxon>Sar</taxon>
        <taxon>Alveolata</taxon>
        <taxon>Dinophyceae</taxon>
        <taxon>Suessiales</taxon>
        <taxon>Symbiodiniaceae</taxon>
        <taxon>Cladocopium</taxon>
    </lineage>
</organism>
<evidence type="ECO:0000256" key="9">
    <source>
        <dbReference type="SAM" id="MobiDB-lite"/>
    </source>
</evidence>
<evidence type="ECO:0000313" key="12">
    <source>
        <dbReference type="EMBL" id="CAL1139264.1"/>
    </source>
</evidence>
<dbReference type="InterPro" id="IPR009091">
    <property type="entry name" value="RCC1/BLIP-II"/>
</dbReference>
<gene>
    <name evidence="11" type="ORF">C1SCF055_LOCUS13282</name>
</gene>
<evidence type="ECO:0000256" key="8">
    <source>
        <dbReference type="RuleBase" id="RU004273"/>
    </source>
</evidence>
<keyword evidence="13" id="KW-1185">Reference proteome</keyword>
<dbReference type="InterPro" id="IPR036116">
    <property type="entry name" value="FN3_sf"/>
</dbReference>
<dbReference type="SMART" id="SM00156">
    <property type="entry name" value="PP2Ac"/>
    <property type="match status" value="1"/>
</dbReference>
<comment type="catalytic activity">
    <reaction evidence="8">
        <text>O-phospho-L-threonyl-[protein] + H2O = L-threonyl-[protein] + phosphate</text>
        <dbReference type="Rhea" id="RHEA:47004"/>
        <dbReference type="Rhea" id="RHEA-COMP:11060"/>
        <dbReference type="Rhea" id="RHEA-COMP:11605"/>
        <dbReference type="ChEBI" id="CHEBI:15377"/>
        <dbReference type="ChEBI" id="CHEBI:30013"/>
        <dbReference type="ChEBI" id="CHEBI:43474"/>
        <dbReference type="ChEBI" id="CHEBI:61977"/>
        <dbReference type="EC" id="3.1.3.16"/>
    </reaction>
</comment>
<dbReference type="Pfam" id="PF13948">
    <property type="entry name" value="DUF4215"/>
    <property type="match status" value="5"/>
</dbReference>
<name>A0A9P1C6C5_9DINO</name>
<dbReference type="EMBL" id="CAMXCT030001026">
    <property type="protein sequence ID" value="CAL4773201.1"/>
    <property type="molecule type" value="Genomic_DNA"/>
</dbReference>
<dbReference type="PRINTS" id="PR00114">
    <property type="entry name" value="STPHPHTASE"/>
</dbReference>
<keyword evidence="6" id="KW-1015">Disulfide bond</keyword>
<dbReference type="InterPro" id="IPR003961">
    <property type="entry name" value="FN3_dom"/>
</dbReference>
<dbReference type="Gene3D" id="3.60.21.10">
    <property type="match status" value="1"/>
</dbReference>
<dbReference type="CDD" id="cd00051">
    <property type="entry name" value="EFh"/>
    <property type="match status" value="1"/>
</dbReference>
<dbReference type="SUPFAM" id="SSF47473">
    <property type="entry name" value="EF-hand"/>
    <property type="match status" value="1"/>
</dbReference>
<dbReference type="InterPro" id="IPR029052">
    <property type="entry name" value="Metallo-depent_PP-like"/>
</dbReference>
<dbReference type="PROSITE" id="PS00125">
    <property type="entry name" value="SER_THR_PHOSPHATASE"/>
    <property type="match status" value="1"/>
</dbReference>
<dbReference type="SUPFAM" id="SSF56300">
    <property type="entry name" value="Metallo-dependent phosphatases"/>
    <property type="match status" value="1"/>
</dbReference>
<accession>A0A9P1C6C5</accession>
<comment type="similarity">
    <text evidence="2 8">Belongs to the PPP phosphatase family.</text>
</comment>
<dbReference type="PANTHER" id="PTHR45668:SF5">
    <property type="entry name" value="SERINE_THREONINE-PROTEIN PHOSPHATASE 5"/>
    <property type="match status" value="1"/>
</dbReference>
<reference evidence="12" key="2">
    <citation type="submission" date="2024-04" db="EMBL/GenBank/DDBJ databases">
        <authorList>
            <person name="Chen Y."/>
            <person name="Shah S."/>
            <person name="Dougan E. K."/>
            <person name="Thang M."/>
            <person name="Chan C."/>
        </authorList>
    </citation>
    <scope>NUCLEOTIDE SEQUENCE [LARGE SCALE GENOMIC DNA]</scope>
</reference>
<proteinExistence type="inferred from homology"/>
<sequence length="2288" mass="249648">MAWFSCGCLEVPWAKLQEYLSSSVNLYGDDSAVYAERRDLLELVTQLESIQESRVAVDQCLLADLVRRYDAQKGRIPRAASMVYELPNVEAFEDREYKMLPLPTQTKRPILEGTTSAELLQHLKDDFDVPLHPHFVQKILDMGIKMYRKLNERHGAVLHLAVPGLDRMSQEVKLSHTSDAVPIEPRIVVLGDTHGQLGDVLWAISKFGMPNERNVYVVNGDIADRCDWSTEIFVLFLTIMLQYPNDTVVVINRGNHECVTMNGSRCGGFQYELAEKYGPTWGPALHSLFGQLFALLPLATIIQDTVLILHGGIGRDPENQLESLKERQALNREASINPWGIEGDEAMDALVDALWADPGELPGSQPNPRGAGHVWGPDYTRRFLKSTNLKLVIRSHQVPVDQSGVFVHHGHDSQVITVFSASNHRGRRNRAGAVIISSASTTMLSVVCYDLGICPSWKVLSSSVNLRSRSGLKSGIVDDELISDLLQQSMGLLAEWREPLWRACIREDPQLKGVISLSSWKRICKNTTKLALDWILLARLVGGASINNLRYMETLNRFGFKIASQVVESKMASCVLASIYFQIMQADESLQQLVGKLCQAGRRAAPPQELLDGFDEILQRNHVSGPEMAAVRRSLEAHIGNAGASIDIAEFLSAWKCAAGVRAKLEGRQFDLACQVSRLLGGSKRRWRQRLSSLGAASADTLMEFFDIADVDRDGFVSIEEGFTALKKRLHLATGQQVDPDVEEDLRGLLKMADSTGSGKLNYLEFLSLFDFQDPRSLTHQAMLDLLCFQVWAHRNALSGFFRYVGNNGLISRDQMRWSLEALNSLVKGELLQANIDKIVNAVKFQDDFVSGEELLRLTSAIGNAMGYAAMICYALQVYVPLGCLWTYMRAGISHSCGITNASETVCWGRQREGQCDVPAGYSFLQLTLGKAHTCGITDGAELLCWGSPIDETLAVPPGHTWSQVDAGTVSTCGVNSTGTILCWGKQGYDRKAVPYLDNADVTWQEVACGDRHCCGLLEQSAVQALNRRQEDNVICWGDDSNAQLQVPGKEQGRTGTQEIFTSISAGNYHTCGLTLGMDVWCWGRVDQYGLNFQTPGNATILSSGGIHACVLDTNKKAKCWGGNTVGQATVPVDAATYPPSIMEFANDPFDIMEEDSSVRLTPYIAGYTEPKRTYQHIMMAILFPEFALTDSPLLTFEHIDGTEDPYSPHIIKFPESWNAPTINQLQVSALDLTLWYDIRLGASPAIRNITSTWVNGTTEHRLVDGGAYSVRLQYQDTFNHPVATHWIQRYEVTYDLETLAPTLWSPPSGEVKQGITVGYYLEEDMNPDDVWIIMTFTGPSSGQQAQDTNSPYQIQLEKAVTYKGNHSFQLVLGNLYELLDGRPSPYVRQVLTANGVGGNGTSLVSGGNYDMVLRVSDTFFNAAKSVQVSGLDFIWDIATETVQRLQPVQVVNDPIVIEYTLPEPVLSGSLRFVLTWIQNTNESTAQADVQSPHTWWVSASKERDVTVGATSNILRLSASNLFRDPDNEALPHPDITKFESRGTPVYSTLQPFSEYVLTISYQVDQLFQEVSAQLKPVTEMLSTQPVVASVPSPAVSADIWSTSPLPLTPPGRAERRPCAPAPAKPPPEIAGSEPPVAPPAWEPNKGPLEAANPAPQRPPGILLPMTDEEKQRKAVVEKAKAQGIPLKVRLPDAALGVVRPLLPGCPAKKRLPWPELMEVEALHSTDGADAVYQQCSSGGCPMIDWSAMRMAQTIERFAKRRVKLSTNQEAADYAANGVGNVLQEQEVVGQESNKATFRNLNSSHHYVVRLRAWSKSGVSDWSSWSILRVLSACSDGLPHDGEACDDGNMLDGDGCSSSCVVEMGWTCEAQPAGLYADGWGRGRSRCVAAGMDGLRVGSEECDDCNLQAGDGCDNGKVEPGHICIYQGRLGIETGCPGVLAADTNNYLTFTADDCRIPCGDGIRHIVAGEECDDGNIINGDGCTSDCRIETGYTCPTVGWPQVLLTPCRAICGDGLRLGEEECDDNNTVAGDGCGPDCKVELGWFCKRKPDDTGEVCLNTCLNGIIDPGEECDDANTFSDDGCANCIVEPGWSCEVIANRQTSTSSGSFCVPVCGDGFRIKSGPMAEQCDDGNNLAGDGCDPSCRIETGWTCVSQASEVNTTALRCEPVCGDGLLVVGEGCDDGNKDSGDGCSASCQVERGFVCSPEDYLTKSEVATGLPFAAQNRTICIPICGDGLVLLTFGEACDDGNRVPGDGCDENCAIEPGYTCGSGGRKTVDSLCTAFRFAS</sequence>
<keyword evidence="3" id="KW-0479">Metal-binding</keyword>
<comment type="caution">
    <text evidence="11">The sequence shown here is derived from an EMBL/GenBank/DDBJ whole genome shotgun (WGS) entry which is preliminary data.</text>
</comment>
<evidence type="ECO:0000256" key="3">
    <source>
        <dbReference type="ARBA" id="ARBA00022723"/>
    </source>
</evidence>
<dbReference type="GO" id="GO:0004722">
    <property type="term" value="F:protein serine/threonine phosphatase activity"/>
    <property type="evidence" value="ECO:0007669"/>
    <property type="project" value="UniProtKB-EC"/>
</dbReference>
<dbReference type="InterPro" id="IPR006186">
    <property type="entry name" value="Ser/Thr-sp_prot-phosphatase"/>
</dbReference>
<evidence type="ECO:0000256" key="2">
    <source>
        <dbReference type="ARBA" id="ARBA00008294"/>
    </source>
</evidence>
<feature type="domain" description="EF-hand" evidence="10">
    <location>
        <begin position="741"/>
        <end position="776"/>
    </location>
</feature>
<dbReference type="InterPro" id="IPR011936">
    <property type="entry name" value="Myxo_disulph_rpt"/>
</dbReference>
<feature type="domain" description="EF-hand" evidence="10">
    <location>
        <begin position="697"/>
        <end position="732"/>
    </location>
</feature>
<keyword evidence="7" id="KW-0464">Manganese</keyword>
<dbReference type="SUPFAM" id="SSF50985">
    <property type="entry name" value="RCC1/BLIP-II"/>
    <property type="match status" value="1"/>
</dbReference>
<evidence type="ECO:0000313" key="13">
    <source>
        <dbReference type="Proteomes" id="UP001152797"/>
    </source>
</evidence>
<dbReference type="EC" id="3.1.3.16" evidence="8"/>
<dbReference type="OrthoDB" id="413669at2759"/>
<dbReference type="Gene3D" id="1.10.238.10">
    <property type="entry name" value="EF-hand"/>
    <property type="match status" value="1"/>
</dbReference>
<dbReference type="Pfam" id="PF13540">
    <property type="entry name" value="RCC1_2"/>
    <property type="match status" value="1"/>
</dbReference>
<dbReference type="NCBIfam" id="TIGR02232">
    <property type="entry name" value="myxo_disulf_rpt"/>
    <property type="match status" value="8"/>
</dbReference>
<dbReference type="Pfam" id="PF13499">
    <property type="entry name" value="EF-hand_7"/>
    <property type="match status" value="1"/>
</dbReference>
<evidence type="ECO:0000256" key="5">
    <source>
        <dbReference type="ARBA" id="ARBA00022737"/>
    </source>
</evidence>
<evidence type="ECO:0000256" key="6">
    <source>
        <dbReference type="ARBA" id="ARBA00023157"/>
    </source>
</evidence>
<dbReference type="InterPro" id="IPR051134">
    <property type="entry name" value="PPP_phosphatase"/>
</dbReference>
<dbReference type="SUPFAM" id="SSF49265">
    <property type="entry name" value="Fibronectin type III"/>
    <property type="match status" value="1"/>
</dbReference>
<dbReference type="Gene3D" id="2.130.10.30">
    <property type="entry name" value="Regulator of chromosome condensation 1/beta-lactamase-inhibitor protein II"/>
    <property type="match status" value="2"/>
</dbReference>
<keyword evidence="8" id="KW-0378">Hydrolase</keyword>
<dbReference type="Pfam" id="PF00149">
    <property type="entry name" value="Metallophos"/>
    <property type="match status" value="1"/>
</dbReference>
<dbReference type="InterPro" id="IPR011992">
    <property type="entry name" value="EF-hand-dom_pair"/>
</dbReference>
<dbReference type="InterPro" id="IPR004843">
    <property type="entry name" value="Calcineurin-like_PHP"/>
</dbReference>
<dbReference type="EMBL" id="CAMXCT010001026">
    <property type="protein sequence ID" value="CAI3985889.1"/>
    <property type="molecule type" value="Genomic_DNA"/>
</dbReference>
<protein>
    <recommendedName>
        <fullName evidence="8">Serine/threonine-protein phosphatase</fullName>
        <ecNumber evidence="8">3.1.3.16</ecNumber>
    </recommendedName>
</protein>
<dbReference type="CDD" id="cd00063">
    <property type="entry name" value="FN3"/>
    <property type="match status" value="1"/>
</dbReference>
<evidence type="ECO:0000256" key="4">
    <source>
        <dbReference type="ARBA" id="ARBA00022729"/>
    </source>
</evidence>
<keyword evidence="5" id="KW-0677">Repeat</keyword>
<evidence type="ECO:0000313" key="11">
    <source>
        <dbReference type="EMBL" id="CAI3985889.1"/>
    </source>
</evidence>
<dbReference type="PROSITE" id="PS50222">
    <property type="entry name" value="EF_HAND_2"/>
    <property type="match status" value="2"/>
</dbReference>
<evidence type="ECO:0000259" key="10">
    <source>
        <dbReference type="PROSITE" id="PS50222"/>
    </source>
</evidence>
<dbReference type="Proteomes" id="UP001152797">
    <property type="component" value="Unassembled WGS sequence"/>
</dbReference>
<dbReference type="PANTHER" id="PTHR45668">
    <property type="entry name" value="SERINE/THREONINE-PROTEIN PHOSPHATASE 5-RELATED"/>
    <property type="match status" value="1"/>
</dbReference>
<feature type="region of interest" description="Disordered" evidence="9">
    <location>
        <begin position="1599"/>
        <end position="1659"/>
    </location>
</feature>
<keyword evidence="4" id="KW-0732">Signal</keyword>
<dbReference type="GO" id="GO:0005509">
    <property type="term" value="F:calcium ion binding"/>
    <property type="evidence" value="ECO:0007669"/>
    <property type="project" value="InterPro"/>
</dbReference>
<reference evidence="11" key="1">
    <citation type="submission" date="2022-10" db="EMBL/GenBank/DDBJ databases">
        <authorList>
            <person name="Chen Y."/>
            <person name="Dougan E. K."/>
            <person name="Chan C."/>
            <person name="Rhodes N."/>
            <person name="Thang M."/>
        </authorList>
    </citation>
    <scope>NUCLEOTIDE SEQUENCE</scope>
</reference>
<dbReference type="EMBL" id="CAMXCT020001026">
    <property type="protein sequence ID" value="CAL1139264.1"/>
    <property type="molecule type" value="Genomic_DNA"/>
</dbReference>
<evidence type="ECO:0000256" key="7">
    <source>
        <dbReference type="ARBA" id="ARBA00023211"/>
    </source>
</evidence>
<dbReference type="SMART" id="SM00054">
    <property type="entry name" value="EFh"/>
    <property type="match status" value="2"/>
</dbReference>